<keyword evidence="2 6" id="KW-0812">Transmembrane</keyword>
<dbReference type="Gene3D" id="1.20.1250.20">
    <property type="entry name" value="MFS general substrate transporter like domains"/>
    <property type="match status" value="1"/>
</dbReference>
<feature type="transmembrane region" description="Helical" evidence="6">
    <location>
        <begin position="330"/>
        <end position="347"/>
    </location>
</feature>
<reference evidence="8 9" key="1">
    <citation type="submission" date="2018-07" db="EMBL/GenBank/DDBJ databases">
        <title>Genome sequence of Rhodococcus rhodnii ATCC 35071 from Rhodnius prolixus.</title>
        <authorList>
            <person name="Patel V."/>
            <person name="Vogel K.J."/>
        </authorList>
    </citation>
    <scope>NUCLEOTIDE SEQUENCE [LARGE SCALE GENOMIC DNA]</scope>
    <source>
        <strain evidence="8 9">ATCC 35071</strain>
    </source>
</reference>
<protein>
    <submittedName>
        <fullName evidence="8">MFS transporter</fullName>
    </submittedName>
</protein>
<feature type="domain" description="Major facilitator superfamily (MFS) profile" evidence="7">
    <location>
        <begin position="29"/>
        <end position="481"/>
    </location>
</feature>
<dbReference type="Proteomes" id="UP000471120">
    <property type="component" value="Unassembled WGS sequence"/>
</dbReference>
<evidence type="ECO:0000256" key="3">
    <source>
        <dbReference type="ARBA" id="ARBA00022989"/>
    </source>
</evidence>
<evidence type="ECO:0000256" key="6">
    <source>
        <dbReference type="SAM" id="Phobius"/>
    </source>
</evidence>
<evidence type="ECO:0000256" key="5">
    <source>
        <dbReference type="SAM" id="MobiDB-lite"/>
    </source>
</evidence>
<evidence type="ECO:0000313" key="9">
    <source>
        <dbReference type="Proteomes" id="UP000471120"/>
    </source>
</evidence>
<feature type="transmembrane region" description="Helical" evidence="6">
    <location>
        <begin position="385"/>
        <end position="408"/>
    </location>
</feature>
<feature type="transmembrane region" description="Helical" evidence="6">
    <location>
        <begin position="188"/>
        <end position="208"/>
    </location>
</feature>
<feature type="transmembrane region" description="Helical" evidence="6">
    <location>
        <begin position="354"/>
        <end position="373"/>
    </location>
</feature>
<evidence type="ECO:0000313" key="8">
    <source>
        <dbReference type="EMBL" id="TXG90560.1"/>
    </source>
</evidence>
<dbReference type="Pfam" id="PF07690">
    <property type="entry name" value="MFS_1"/>
    <property type="match status" value="1"/>
</dbReference>
<evidence type="ECO:0000256" key="4">
    <source>
        <dbReference type="ARBA" id="ARBA00023136"/>
    </source>
</evidence>
<feature type="transmembrane region" description="Helical" evidence="6">
    <location>
        <begin position="24"/>
        <end position="42"/>
    </location>
</feature>
<evidence type="ECO:0000259" key="7">
    <source>
        <dbReference type="PROSITE" id="PS50850"/>
    </source>
</evidence>
<sequence>MHNRYACSVSSAARFRDSARVSRWAPWLGLATSLTAVFMQLLDATIVNVALPSIAVDLGAPVSTQLLMVSIYTLSFACALITAARLGDILGRRRVFLAALAAFVVASVLCGLATSGPALVVFRALQGLAAGSMSAQTFAIISALFPKRAHPRVFGIYGATIALATVSGPLAGGLLIEWNLFDLGWRMIFLINLPIGALALIFGAVFLVDARATRRPKLDPVGAVLSALGLVLLIYPLVEGRERGWPAPIVAMLVASIPVLALFVWYEHRLGRRGGDPVLRLGLFRDSSFSRGALLALLFFGTLTSLIFTISLTLQFGFGFSPLRAGITTLPWAIGTGIAAVLSSMVYRRIGNLVLPTGMLLFGGSLLLTAEILGREGTDPRWLVLAGPLLLGGAGLGLFVAPLQSAILASVRPANSGSVSGLLPTIQQVGSSLGLALIGIVFFQFVAGQADTAVNEQRPAFAARLESAGIPSSYVPQLETRFADCATAQLGSSSPMHVPDECADAGTGASAAPQAMVDSALAAAHDATRAAAGEAFLVAQQRVMWSIAGVSVVVAALSLTLPRRNRIVEPDALSSDDDASDEPDNEPEPVPGR</sequence>
<gene>
    <name evidence="8" type="ORF">DW322_10410</name>
</gene>
<feature type="transmembrane region" description="Helical" evidence="6">
    <location>
        <begin position="120"/>
        <end position="141"/>
    </location>
</feature>
<feature type="transmembrane region" description="Helical" evidence="6">
    <location>
        <begin position="153"/>
        <end position="176"/>
    </location>
</feature>
<keyword evidence="4 6" id="KW-0472">Membrane</keyword>
<dbReference type="SUPFAM" id="SSF103473">
    <property type="entry name" value="MFS general substrate transporter"/>
    <property type="match status" value="1"/>
</dbReference>
<dbReference type="GO" id="GO:0005886">
    <property type="term" value="C:plasma membrane"/>
    <property type="evidence" value="ECO:0007669"/>
    <property type="project" value="UniProtKB-SubCell"/>
</dbReference>
<dbReference type="InterPro" id="IPR011701">
    <property type="entry name" value="MFS"/>
</dbReference>
<dbReference type="EMBL" id="QRCM01000001">
    <property type="protein sequence ID" value="TXG90560.1"/>
    <property type="molecule type" value="Genomic_DNA"/>
</dbReference>
<feature type="transmembrane region" description="Helical" evidence="6">
    <location>
        <begin position="95"/>
        <end position="114"/>
    </location>
</feature>
<dbReference type="Gene3D" id="1.20.1720.10">
    <property type="entry name" value="Multidrug resistance protein D"/>
    <property type="match status" value="1"/>
</dbReference>
<dbReference type="AlphaFoldDB" id="A0A6P2CF34"/>
<feature type="transmembrane region" description="Helical" evidence="6">
    <location>
        <begin position="220"/>
        <end position="238"/>
    </location>
</feature>
<feature type="transmembrane region" description="Helical" evidence="6">
    <location>
        <begin position="62"/>
        <end position="83"/>
    </location>
</feature>
<dbReference type="PANTHER" id="PTHR42718">
    <property type="entry name" value="MAJOR FACILITATOR SUPERFAMILY MULTIDRUG TRANSPORTER MFSC"/>
    <property type="match status" value="1"/>
</dbReference>
<feature type="region of interest" description="Disordered" evidence="5">
    <location>
        <begin position="566"/>
        <end position="593"/>
    </location>
</feature>
<evidence type="ECO:0000256" key="2">
    <source>
        <dbReference type="ARBA" id="ARBA00022692"/>
    </source>
</evidence>
<keyword evidence="3 6" id="KW-1133">Transmembrane helix</keyword>
<dbReference type="PRINTS" id="PR01036">
    <property type="entry name" value="TCRTETB"/>
</dbReference>
<dbReference type="InterPro" id="IPR020846">
    <property type="entry name" value="MFS_dom"/>
</dbReference>
<dbReference type="InterPro" id="IPR036259">
    <property type="entry name" value="MFS_trans_sf"/>
</dbReference>
<dbReference type="PROSITE" id="PS50850">
    <property type="entry name" value="MFS"/>
    <property type="match status" value="1"/>
</dbReference>
<organism evidence="8 9">
    <name type="scientific">Rhodococcus rhodnii</name>
    <dbReference type="NCBI Taxonomy" id="38312"/>
    <lineage>
        <taxon>Bacteria</taxon>
        <taxon>Bacillati</taxon>
        <taxon>Actinomycetota</taxon>
        <taxon>Actinomycetes</taxon>
        <taxon>Mycobacteriales</taxon>
        <taxon>Nocardiaceae</taxon>
        <taxon>Rhodococcus</taxon>
    </lineage>
</organism>
<evidence type="ECO:0000256" key="1">
    <source>
        <dbReference type="ARBA" id="ARBA00004651"/>
    </source>
</evidence>
<name>A0A6P2CF34_9NOCA</name>
<dbReference type="GO" id="GO:0022857">
    <property type="term" value="F:transmembrane transporter activity"/>
    <property type="evidence" value="ECO:0007669"/>
    <property type="project" value="InterPro"/>
</dbReference>
<feature type="transmembrane region" description="Helical" evidence="6">
    <location>
        <begin position="244"/>
        <end position="266"/>
    </location>
</feature>
<dbReference type="PANTHER" id="PTHR42718:SF39">
    <property type="entry name" value="ACTINORHODIN TRANSPORTER-RELATED"/>
    <property type="match status" value="1"/>
</dbReference>
<proteinExistence type="predicted"/>
<comment type="subcellular location">
    <subcellularLocation>
        <location evidence="1">Cell membrane</location>
        <topology evidence="1">Multi-pass membrane protein</topology>
    </subcellularLocation>
</comment>
<feature type="transmembrane region" description="Helical" evidence="6">
    <location>
        <begin position="293"/>
        <end position="318"/>
    </location>
</feature>
<feature type="compositionally biased region" description="Acidic residues" evidence="5">
    <location>
        <begin position="574"/>
        <end position="587"/>
    </location>
</feature>
<dbReference type="CDD" id="cd17321">
    <property type="entry name" value="MFS_MMR_MDR_like"/>
    <property type="match status" value="1"/>
</dbReference>
<comment type="caution">
    <text evidence="8">The sequence shown here is derived from an EMBL/GenBank/DDBJ whole genome shotgun (WGS) entry which is preliminary data.</text>
</comment>
<feature type="transmembrane region" description="Helical" evidence="6">
    <location>
        <begin position="429"/>
        <end position="447"/>
    </location>
</feature>
<accession>A0A6P2CF34</accession>